<reference evidence="2" key="1">
    <citation type="journal article" date="2019" name="Int. J. Syst. Evol. Microbiol.">
        <title>The Global Catalogue of Microorganisms (GCM) 10K type strain sequencing project: providing services to taxonomists for standard genome sequencing and annotation.</title>
        <authorList>
            <consortium name="The Broad Institute Genomics Platform"/>
            <consortium name="The Broad Institute Genome Sequencing Center for Infectious Disease"/>
            <person name="Wu L."/>
            <person name="Ma J."/>
        </authorList>
    </citation>
    <scope>NUCLEOTIDE SEQUENCE [LARGE SCALE GENOMIC DNA]</scope>
    <source>
        <strain evidence="2">CGMCC 1.15923</strain>
    </source>
</reference>
<name>A0ABQ1IQ07_9GAMM</name>
<dbReference type="EMBL" id="BMKE01000016">
    <property type="protein sequence ID" value="GGB47135.1"/>
    <property type="molecule type" value="Genomic_DNA"/>
</dbReference>
<protein>
    <submittedName>
        <fullName evidence="1">Uncharacterized protein</fullName>
    </submittedName>
</protein>
<sequence length="86" mass="9468">MFTFSPGDPAAYFDTAKVEATSDMDKVNVLACPMVGAITIIARPSLAIGLFVGRYYCHFSCHHLSNRLRTQLNSQMANWLDNGGLK</sequence>
<dbReference type="Proteomes" id="UP000646152">
    <property type="component" value="Unassembled WGS sequence"/>
</dbReference>
<gene>
    <name evidence="1" type="ORF">GCM10011502_20610</name>
</gene>
<keyword evidence="2" id="KW-1185">Reference proteome</keyword>
<organism evidence="1 2">
    <name type="scientific">Oceanisphaera marina</name>
    <dbReference type="NCBI Taxonomy" id="2017550"/>
    <lineage>
        <taxon>Bacteria</taxon>
        <taxon>Pseudomonadati</taxon>
        <taxon>Pseudomonadota</taxon>
        <taxon>Gammaproteobacteria</taxon>
        <taxon>Aeromonadales</taxon>
        <taxon>Aeromonadaceae</taxon>
        <taxon>Oceanisphaera</taxon>
    </lineage>
</organism>
<evidence type="ECO:0000313" key="1">
    <source>
        <dbReference type="EMBL" id="GGB47135.1"/>
    </source>
</evidence>
<comment type="caution">
    <text evidence="1">The sequence shown here is derived from an EMBL/GenBank/DDBJ whole genome shotgun (WGS) entry which is preliminary data.</text>
</comment>
<proteinExistence type="predicted"/>
<accession>A0ABQ1IQ07</accession>
<evidence type="ECO:0000313" key="2">
    <source>
        <dbReference type="Proteomes" id="UP000646152"/>
    </source>
</evidence>